<proteinExistence type="predicted"/>
<accession>A0A401S744</accession>
<sequence>MQVVVPHDLLDLNIQALFLGLQEAKNSVSGDLQATMADLEAHMHANFAGIHTTEQLNMAKLQVADQSGTADNQASMFADLHNALQDGMADQLTALKVGLTEIQNALEIDLSSIWGAIYVGLKQLDTNLQQMHTTILRNLSQISEDISSVVSLVTDEVLEQACPSIQSMKTTNLAYSGMEYNQSQGANSAASDNIYPTLLNPYFISEDVIAADPSTSTATISTIPRECLCEPFKYLFMKASSEEVIQERFRLDDYDEEDNLTENLRGEDSESTISTADNLLYYAGILEK</sequence>
<reference evidence="1 2" key="1">
    <citation type="journal article" date="2018" name="Nat. Ecol. Evol.">
        <title>Shark genomes provide insights into elasmobranch evolution and the origin of vertebrates.</title>
        <authorList>
            <person name="Hara Y"/>
            <person name="Yamaguchi K"/>
            <person name="Onimaru K"/>
            <person name="Kadota M"/>
            <person name="Koyanagi M"/>
            <person name="Keeley SD"/>
            <person name="Tatsumi K"/>
            <person name="Tanaka K"/>
            <person name="Motone F"/>
            <person name="Kageyama Y"/>
            <person name="Nozu R"/>
            <person name="Adachi N"/>
            <person name="Nishimura O"/>
            <person name="Nakagawa R"/>
            <person name="Tanegashima C"/>
            <person name="Kiyatake I"/>
            <person name="Matsumoto R"/>
            <person name="Murakumo K"/>
            <person name="Nishida K"/>
            <person name="Terakita A"/>
            <person name="Kuratani S"/>
            <person name="Sato K"/>
            <person name="Hyodo S Kuraku.S."/>
        </authorList>
    </citation>
    <scope>NUCLEOTIDE SEQUENCE [LARGE SCALE GENOMIC DNA]</scope>
</reference>
<protein>
    <submittedName>
        <fullName evidence="1">Uncharacterized protein</fullName>
    </submittedName>
</protein>
<gene>
    <name evidence="1" type="ORF">chiPu_0004585</name>
</gene>
<dbReference type="EMBL" id="BEZZ01000113">
    <property type="protein sequence ID" value="GCC26170.1"/>
    <property type="molecule type" value="Genomic_DNA"/>
</dbReference>
<name>A0A401S744_CHIPU</name>
<dbReference type="OrthoDB" id="10429413at2759"/>
<dbReference type="Proteomes" id="UP000287033">
    <property type="component" value="Unassembled WGS sequence"/>
</dbReference>
<evidence type="ECO:0000313" key="2">
    <source>
        <dbReference type="Proteomes" id="UP000287033"/>
    </source>
</evidence>
<evidence type="ECO:0000313" key="1">
    <source>
        <dbReference type="EMBL" id="GCC26170.1"/>
    </source>
</evidence>
<comment type="caution">
    <text evidence="1">The sequence shown here is derived from an EMBL/GenBank/DDBJ whole genome shotgun (WGS) entry which is preliminary data.</text>
</comment>
<dbReference type="AlphaFoldDB" id="A0A401S744"/>
<keyword evidence="2" id="KW-1185">Reference proteome</keyword>
<organism evidence="1 2">
    <name type="scientific">Chiloscyllium punctatum</name>
    <name type="common">Brownbanded bambooshark</name>
    <name type="synonym">Hemiscyllium punctatum</name>
    <dbReference type="NCBI Taxonomy" id="137246"/>
    <lineage>
        <taxon>Eukaryota</taxon>
        <taxon>Metazoa</taxon>
        <taxon>Chordata</taxon>
        <taxon>Craniata</taxon>
        <taxon>Vertebrata</taxon>
        <taxon>Chondrichthyes</taxon>
        <taxon>Elasmobranchii</taxon>
        <taxon>Galeomorphii</taxon>
        <taxon>Galeoidea</taxon>
        <taxon>Orectolobiformes</taxon>
        <taxon>Hemiscylliidae</taxon>
        <taxon>Chiloscyllium</taxon>
    </lineage>
</organism>